<dbReference type="Proteomes" id="UP000012015">
    <property type="component" value="Unassembled WGS sequence"/>
</dbReference>
<keyword evidence="3" id="KW-1185">Reference proteome</keyword>
<feature type="region of interest" description="Disordered" evidence="1">
    <location>
        <begin position="1"/>
        <end position="22"/>
    </location>
</feature>
<comment type="caution">
    <text evidence="2">The sequence shown here is derived from an EMBL/GenBank/DDBJ whole genome shotgun (WGS) entry which is preliminary data.</text>
</comment>
<evidence type="ECO:0000313" key="3">
    <source>
        <dbReference type="Proteomes" id="UP000012015"/>
    </source>
</evidence>
<sequence length="178" mass="19370">MKPDVSTQPALDPSPDPPRCGSERQTLRGFLACQRRTLQMKCAGLSATALGTCAVPPSGLSLLVLVRHLSDVERFWVRSCLAGKQAPPLYWGKDGTETDFDFPAPDAQLVELSFTAWKEEMAHADVALGAAPLERTVAAGHHGTVSVRWILTHLIEEYSRHNGHADLLRECLDGTVGE</sequence>
<dbReference type="InterPro" id="IPR034660">
    <property type="entry name" value="DinB/YfiT-like"/>
</dbReference>
<reference evidence="2 3" key="1">
    <citation type="journal article" date="2013" name="Genome Announc.">
        <title>Draft Genome Sequence of Arthrobacter gangotriensis Strain Lz1yT, Isolated from a Penguin Rookery Soil Sample Collected in Antarctica, near the Indian Station Dakshin Gangotri.</title>
        <authorList>
            <person name="Shivaji S."/>
            <person name="Ara S."/>
            <person name="Bandi S."/>
            <person name="Singh A."/>
            <person name="Kumar Pinnaka A."/>
        </authorList>
    </citation>
    <scope>NUCLEOTIDE SEQUENCE [LARGE SCALE GENOMIC DNA]</scope>
    <source>
        <strain evidence="2 3">Lz1y</strain>
    </source>
</reference>
<accession>M7NLF4</accession>
<dbReference type="Pfam" id="PF04978">
    <property type="entry name" value="MST"/>
    <property type="match status" value="1"/>
</dbReference>
<dbReference type="STRING" id="1276920.ADIAG_01346"/>
<evidence type="ECO:0000256" key="1">
    <source>
        <dbReference type="SAM" id="MobiDB-lite"/>
    </source>
</evidence>
<dbReference type="EMBL" id="AOCK01000003">
    <property type="protein sequence ID" value="EMQ99353.1"/>
    <property type="molecule type" value="Genomic_DNA"/>
</dbReference>
<organism evidence="2 3">
    <name type="scientific">Paeniglutamicibacter gangotriensis Lz1y</name>
    <dbReference type="NCBI Taxonomy" id="1276920"/>
    <lineage>
        <taxon>Bacteria</taxon>
        <taxon>Bacillati</taxon>
        <taxon>Actinomycetota</taxon>
        <taxon>Actinomycetes</taxon>
        <taxon>Micrococcales</taxon>
        <taxon>Micrococcaceae</taxon>
        <taxon>Paeniglutamicibacter</taxon>
    </lineage>
</organism>
<dbReference type="InterPro" id="IPR007061">
    <property type="entry name" value="MST-like"/>
</dbReference>
<evidence type="ECO:0000313" key="2">
    <source>
        <dbReference type="EMBL" id="EMQ99353.1"/>
    </source>
</evidence>
<dbReference type="Gene3D" id="1.20.120.450">
    <property type="entry name" value="dinb family like domain"/>
    <property type="match status" value="1"/>
</dbReference>
<name>M7NLF4_9MICC</name>
<evidence type="ECO:0008006" key="4">
    <source>
        <dbReference type="Google" id="ProtNLM"/>
    </source>
</evidence>
<dbReference type="AlphaFoldDB" id="M7NLF4"/>
<gene>
    <name evidence="2" type="ORF">ADIAG_01346</name>
</gene>
<dbReference type="SUPFAM" id="SSF109854">
    <property type="entry name" value="DinB/YfiT-like putative metalloenzymes"/>
    <property type="match status" value="1"/>
</dbReference>
<proteinExistence type="predicted"/>
<dbReference type="eggNOG" id="COG2318">
    <property type="taxonomic scope" value="Bacteria"/>
</dbReference>
<protein>
    <recommendedName>
        <fullName evidence="4">DinB superfamily protein</fullName>
    </recommendedName>
</protein>
<dbReference type="PATRIC" id="fig|1276920.7.peg.1342"/>